<evidence type="ECO:0000259" key="4">
    <source>
        <dbReference type="SMART" id="SM00479"/>
    </source>
</evidence>
<dbReference type="AlphaFoldDB" id="A0AAW9X827"/>
<dbReference type="GO" id="GO:0003676">
    <property type="term" value="F:nucleic acid binding"/>
    <property type="evidence" value="ECO:0007669"/>
    <property type="project" value="InterPro"/>
</dbReference>
<evidence type="ECO:0000313" key="5">
    <source>
        <dbReference type="EMBL" id="MWU33987.1"/>
    </source>
</evidence>
<evidence type="ECO:0000256" key="3">
    <source>
        <dbReference type="ARBA" id="ARBA00022839"/>
    </source>
</evidence>
<evidence type="ECO:0000313" key="6">
    <source>
        <dbReference type="Proteomes" id="UP000441160"/>
    </source>
</evidence>
<dbReference type="SUPFAM" id="SSF53098">
    <property type="entry name" value="Ribonuclease H-like"/>
    <property type="match status" value="1"/>
</dbReference>
<keyword evidence="2" id="KW-0378">Hydrolase</keyword>
<dbReference type="Proteomes" id="UP000441160">
    <property type="component" value="Unassembled WGS sequence"/>
</dbReference>
<comment type="caution">
    <text evidence="5">The sequence shown here is derived from an EMBL/GenBank/DDBJ whole genome shotgun (WGS) entry which is preliminary data.</text>
</comment>
<dbReference type="InterPro" id="IPR036397">
    <property type="entry name" value="RNaseH_sf"/>
</dbReference>
<dbReference type="GO" id="GO:0008408">
    <property type="term" value="F:3'-5' exonuclease activity"/>
    <property type="evidence" value="ECO:0007669"/>
    <property type="project" value="TreeGrafter"/>
</dbReference>
<keyword evidence="3 5" id="KW-0269">Exonuclease</keyword>
<dbReference type="SMART" id="SM00479">
    <property type="entry name" value="EXOIII"/>
    <property type="match status" value="1"/>
</dbReference>
<dbReference type="InterPro" id="IPR012337">
    <property type="entry name" value="RNaseH-like_sf"/>
</dbReference>
<sequence length="293" mass="32737">MNNDELVTRRAQAIAEDRCFSKGRLRDEFRMKPAPGAEPVKWYKNTYGGRFAVYRIADCVPMREKRPLTSKQLLAGQRFSVLSRLNSTSGRMARQAYDWLSLAPLFLDTETTGLDNTAKALEIGLTDATGQVVFETRLKPTVAIGAQAAAVHGISEQALCGAPSWTDVARQLRHAIGDRPVIIFNARFDIRILKQTAAAHSDPADWLEELTVYCAMELAAGYYGGPPGIRKINHVKTAFYPNDFQESPRWRDNSGFGVLNRTILYILTRECTEVSQTVIGRSEHFVQPLRSVS</sequence>
<name>A0AAW9X827_ECOLX</name>
<dbReference type="InterPro" id="IPR013520">
    <property type="entry name" value="Ribonucl_H"/>
</dbReference>
<evidence type="ECO:0000256" key="1">
    <source>
        <dbReference type="ARBA" id="ARBA00022722"/>
    </source>
</evidence>
<evidence type="ECO:0000256" key="2">
    <source>
        <dbReference type="ARBA" id="ARBA00022801"/>
    </source>
</evidence>
<dbReference type="Pfam" id="PF00929">
    <property type="entry name" value="RNase_T"/>
    <property type="match status" value="1"/>
</dbReference>
<feature type="domain" description="Exonuclease" evidence="4">
    <location>
        <begin position="103"/>
        <end position="276"/>
    </location>
</feature>
<protein>
    <submittedName>
        <fullName evidence="5">3'-5' exonuclease</fullName>
    </submittedName>
</protein>
<dbReference type="PANTHER" id="PTHR30231:SF4">
    <property type="entry name" value="PROTEIN NEN2"/>
    <property type="match status" value="1"/>
</dbReference>
<keyword evidence="1" id="KW-0540">Nuclease</keyword>
<gene>
    <name evidence="5" type="ORF">GP944_25510</name>
</gene>
<organism evidence="5 6">
    <name type="scientific">Escherichia coli</name>
    <dbReference type="NCBI Taxonomy" id="562"/>
    <lineage>
        <taxon>Bacteria</taxon>
        <taxon>Pseudomonadati</taxon>
        <taxon>Pseudomonadota</taxon>
        <taxon>Gammaproteobacteria</taxon>
        <taxon>Enterobacterales</taxon>
        <taxon>Enterobacteriaceae</taxon>
        <taxon>Escherichia</taxon>
    </lineage>
</organism>
<dbReference type="PANTHER" id="PTHR30231">
    <property type="entry name" value="DNA POLYMERASE III SUBUNIT EPSILON"/>
    <property type="match status" value="1"/>
</dbReference>
<dbReference type="Gene3D" id="3.30.420.10">
    <property type="entry name" value="Ribonuclease H-like superfamily/Ribonuclease H"/>
    <property type="match status" value="1"/>
</dbReference>
<proteinExistence type="predicted"/>
<dbReference type="CDD" id="cd06127">
    <property type="entry name" value="DEDDh"/>
    <property type="match status" value="1"/>
</dbReference>
<dbReference type="RefSeq" id="WP_001058008.1">
    <property type="nucleotide sequence ID" value="NZ_CAKLCX010000077.1"/>
</dbReference>
<dbReference type="GO" id="GO:0006259">
    <property type="term" value="P:DNA metabolic process"/>
    <property type="evidence" value="ECO:0007669"/>
    <property type="project" value="UniProtKB-ARBA"/>
</dbReference>
<dbReference type="EMBL" id="WTRX01000135">
    <property type="protein sequence ID" value="MWU33987.1"/>
    <property type="molecule type" value="Genomic_DNA"/>
</dbReference>
<accession>A0AAW9X827</accession>
<reference evidence="5 6" key="1">
    <citation type="submission" date="2019-12" db="EMBL/GenBank/DDBJ databases">
        <title>Enteriobacteria Tanzani isolates_8377-8380.</title>
        <authorList>
            <person name="Subbiah M."/>
            <person name="Call D."/>
        </authorList>
    </citation>
    <scope>NUCLEOTIDE SEQUENCE [LARGE SCALE GENOMIC DNA]</scope>
    <source>
        <strain evidence="5 6">8378wB3</strain>
    </source>
</reference>